<feature type="compositionally biased region" description="Low complexity" evidence="1">
    <location>
        <begin position="170"/>
        <end position="180"/>
    </location>
</feature>
<evidence type="ECO:0000313" key="2">
    <source>
        <dbReference type="EMBL" id="KAA8909957.1"/>
    </source>
</evidence>
<sequence>MSIANELQLGVPQVSLLKDGRVQKDLTLVLFARVRLRLLCQTTRKHSIEKASFTATATLQFPTKRRIYVVLSASTNSLVLVDVAMVLGYPQDSKVGHTTSLHKVGMMFLDMLKLNNQRISVLLPHRLPRCLNGHLYHTRICQNITRHASYVAGDSLDRSTTALAPLETVLTPSTTSTAPSATPPKPPSKTPLPSPSLLAGIVPPTHFPAFSAASSTVPATFLVTSAAFPVPSTAAPVAFFAPSEYRASSHGSGGSRFSTRFFAYTRTRSAVPSCRVS</sequence>
<accession>A0A5J5F1W2</accession>
<dbReference type="Proteomes" id="UP000326924">
    <property type="component" value="Unassembled WGS sequence"/>
</dbReference>
<comment type="caution">
    <text evidence="2">The sequence shown here is derived from an EMBL/GenBank/DDBJ whole genome shotgun (WGS) entry which is preliminary data.</text>
</comment>
<dbReference type="EMBL" id="VXIS01000052">
    <property type="protein sequence ID" value="KAA8909957.1"/>
    <property type="molecule type" value="Genomic_DNA"/>
</dbReference>
<reference evidence="2 3" key="1">
    <citation type="submission" date="2019-09" db="EMBL/GenBank/DDBJ databases">
        <title>Draft genome of the ectomycorrhizal ascomycete Sphaerosporella brunnea.</title>
        <authorList>
            <consortium name="DOE Joint Genome Institute"/>
            <person name="Benucci G.M."/>
            <person name="Marozzi G."/>
            <person name="Antonielli L."/>
            <person name="Sanchez S."/>
            <person name="Marco P."/>
            <person name="Wang X."/>
            <person name="Falini L.B."/>
            <person name="Barry K."/>
            <person name="Haridas S."/>
            <person name="Lipzen A."/>
            <person name="Labutti K."/>
            <person name="Grigoriev I.V."/>
            <person name="Murat C."/>
            <person name="Martin F."/>
            <person name="Albertini E."/>
            <person name="Donnini D."/>
            <person name="Bonito G."/>
        </authorList>
    </citation>
    <scope>NUCLEOTIDE SEQUENCE [LARGE SCALE GENOMIC DNA]</scope>
    <source>
        <strain evidence="2 3">Sb_GMNB300</strain>
    </source>
</reference>
<protein>
    <submittedName>
        <fullName evidence="2">Uncharacterized protein</fullName>
    </submittedName>
</protein>
<feature type="compositionally biased region" description="Pro residues" evidence="1">
    <location>
        <begin position="181"/>
        <end position="193"/>
    </location>
</feature>
<organism evidence="2 3">
    <name type="scientific">Sphaerosporella brunnea</name>
    <dbReference type="NCBI Taxonomy" id="1250544"/>
    <lineage>
        <taxon>Eukaryota</taxon>
        <taxon>Fungi</taxon>
        <taxon>Dikarya</taxon>
        <taxon>Ascomycota</taxon>
        <taxon>Pezizomycotina</taxon>
        <taxon>Pezizomycetes</taxon>
        <taxon>Pezizales</taxon>
        <taxon>Pyronemataceae</taxon>
        <taxon>Sphaerosporella</taxon>
    </lineage>
</organism>
<proteinExistence type="predicted"/>
<name>A0A5J5F1W2_9PEZI</name>
<keyword evidence="3" id="KW-1185">Reference proteome</keyword>
<gene>
    <name evidence="2" type="ORF">FN846DRAFT_888699</name>
</gene>
<feature type="region of interest" description="Disordered" evidence="1">
    <location>
        <begin position="169"/>
        <end position="193"/>
    </location>
</feature>
<evidence type="ECO:0000313" key="3">
    <source>
        <dbReference type="Proteomes" id="UP000326924"/>
    </source>
</evidence>
<dbReference type="AlphaFoldDB" id="A0A5J5F1W2"/>
<dbReference type="InParanoid" id="A0A5J5F1W2"/>
<evidence type="ECO:0000256" key="1">
    <source>
        <dbReference type="SAM" id="MobiDB-lite"/>
    </source>
</evidence>